<evidence type="ECO:0000313" key="1">
    <source>
        <dbReference type="EMBL" id="GGK93799.1"/>
    </source>
</evidence>
<protein>
    <submittedName>
        <fullName evidence="1">Uncharacterized protein</fullName>
    </submittedName>
</protein>
<sequence>MSHPAPVVEATTPITHAPAWAVLQRELFALLDEGRRRFERLYCADDGSLVYAGRTFGRDGVDDFYEPFFNWPALYVLGGADDLLEACKHHWRGVTAQLTRRGLLTGEFENGYDWFHQGESLLFFYGICAADPDDEEFRRRASRFADLYLPDSPAGNYDRRLRMMRAPHVGALGPRPGLAEDRPYSAANLAMAKYGLPLRDVPGIGTWADLEDPANARRMAEEMNRRLGTGDVAMNLAVTSLVTNAWLYDHDERYSRFVTEYVGAWQERAAANHGLIPDNVGPGGTVGELHGGRWFGGHYGWSWPHGLYSVVAPALIGAINATLVSGVDDPMSLPRQAVRAALEHARRAPLDPQDAAFFDHWYERLGDDVRRDLLLVPYRRDAGGWFDYQPLPPAYPAWLWWVTRRPGDQAVLADLADRSGYDWRQVRGFREKEEAGHEPPWYRYLAGDNDDYPEQALSMAIAQVRRRLELMERHPAPPPDDDIHWWQGLNPVVTEVLTQLVAGAPQMLYNGGLPLAQLRWADADRGRPGLPDQVAALVERLDGDTVTVRVLNLHASATRTLSITGGGYGEHPITAAETLPGPGRPADTARTGRVLLRLAPRTQTRLRLRFARFGRPARHQRRPSTTTGA</sequence>
<organism evidence="1 2">
    <name type="scientific">Sphaerisporangium melleum</name>
    <dbReference type="NCBI Taxonomy" id="321316"/>
    <lineage>
        <taxon>Bacteria</taxon>
        <taxon>Bacillati</taxon>
        <taxon>Actinomycetota</taxon>
        <taxon>Actinomycetes</taxon>
        <taxon>Streptosporangiales</taxon>
        <taxon>Streptosporangiaceae</taxon>
        <taxon>Sphaerisporangium</taxon>
    </lineage>
</organism>
<gene>
    <name evidence="1" type="ORF">GCM10007964_40250</name>
</gene>
<dbReference type="AlphaFoldDB" id="A0A917R7H5"/>
<evidence type="ECO:0000313" key="2">
    <source>
        <dbReference type="Proteomes" id="UP000645217"/>
    </source>
</evidence>
<dbReference type="RefSeq" id="WP_189164564.1">
    <property type="nucleotide sequence ID" value="NZ_BMNT01000021.1"/>
</dbReference>
<accession>A0A917R7H5</accession>
<dbReference type="Pfam" id="PF26099">
    <property type="entry name" value="DUF8034"/>
    <property type="match status" value="1"/>
</dbReference>
<dbReference type="Proteomes" id="UP000645217">
    <property type="component" value="Unassembled WGS sequence"/>
</dbReference>
<dbReference type="InterPro" id="IPR058347">
    <property type="entry name" value="DUF8034"/>
</dbReference>
<proteinExistence type="predicted"/>
<reference evidence="1" key="1">
    <citation type="journal article" date="2014" name="Int. J. Syst. Evol. Microbiol.">
        <title>Complete genome sequence of Corynebacterium casei LMG S-19264T (=DSM 44701T), isolated from a smear-ripened cheese.</title>
        <authorList>
            <consortium name="US DOE Joint Genome Institute (JGI-PGF)"/>
            <person name="Walter F."/>
            <person name="Albersmeier A."/>
            <person name="Kalinowski J."/>
            <person name="Ruckert C."/>
        </authorList>
    </citation>
    <scope>NUCLEOTIDE SEQUENCE</scope>
    <source>
        <strain evidence="1">JCM 13064</strain>
    </source>
</reference>
<comment type="caution">
    <text evidence="1">The sequence shown here is derived from an EMBL/GenBank/DDBJ whole genome shotgun (WGS) entry which is preliminary data.</text>
</comment>
<reference evidence="1" key="2">
    <citation type="submission" date="2020-09" db="EMBL/GenBank/DDBJ databases">
        <authorList>
            <person name="Sun Q."/>
            <person name="Ohkuma M."/>
        </authorList>
    </citation>
    <scope>NUCLEOTIDE SEQUENCE</scope>
    <source>
        <strain evidence="1">JCM 13064</strain>
    </source>
</reference>
<dbReference type="EMBL" id="BMNT01000021">
    <property type="protein sequence ID" value="GGK93799.1"/>
    <property type="molecule type" value="Genomic_DNA"/>
</dbReference>
<keyword evidence="2" id="KW-1185">Reference proteome</keyword>
<name>A0A917R7H5_9ACTN</name>